<evidence type="ECO:0000313" key="2">
    <source>
        <dbReference type="Proteomes" id="UP000237378"/>
    </source>
</evidence>
<sequence length="72" mass="7983">MQIAIDTPYVTIAEFVKRSGQSKSAVENEIKAGHYLTRPKEIGSKSAVLINMVHMTLEAAEQAERVRLAAKR</sequence>
<dbReference type="RefSeq" id="WP_103443345.1">
    <property type="nucleotide sequence ID" value="NZ_MINF01000010.1"/>
</dbReference>
<accession>A0A2S3WT27</accession>
<comment type="caution">
    <text evidence="1">The sequence shown here is derived from an EMBL/GenBank/DDBJ whole genome shotgun (WGS) entry which is preliminary data.</text>
</comment>
<name>A0A2S3WT27_PSEPU</name>
<evidence type="ECO:0000313" key="1">
    <source>
        <dbReference type="EMBL" id="POG04519.1"/>
    </source>
</evidence>
<organism evidence="1 2">
    <name type="scientific">Pseudomonas putida</name>
    <name type="common">Arthrobacter siderocapsulatus</name>
    <dbReference type="NCBI Taxonomy" id="303"/>
    <lineage>
        <taxon>Bacteria</taxon>
        <taxon>Pseudomonadati</taxon>
        <taxon>Pseudomonadota</taxon>
        <taxon>Gammaproteobacteria</taxon>
        <taxon>Pseudomonadales</taxon>
        <taxon>Pseudomonadaceae</taxon>
        <taxon>Pseudomonas</taxon>
    </lineage>
</organism>
<reference evidence="1 2" key="2">
    <citation type="submission" date="2018-03" db="EMBL/GenBank/DDBJ databases">
        <title>Draft genome of Pseudomonas putida strain KH-18-2.</title>
        <authorList>
            <person name="Yoshizawa S."/>
            <person name="Khan N.H."/>
            <person name="Nishimura M."/>
            <person name="Chiura H.X."/>
            <person name="Ogura Y."/>
            <person name="Hayashi T."/>
            <person name="Kogure K."/>
        </authorList>
    </citation>
    <scope>NUCLEOTIDE SEQUENCE [LARGE SCALE GENOMIC DNA]</scope>
    <source>
        <strain evidence="1 2">KH-18-2</strain>
    </source>
</reference>
<dbReference type="EMBL" id="MING01000083">
    <property type="protein sequence ID" value="POG04519.1"/>
    <property type="molecule type" value="Genomic_DNA"/>
</dbReference>
<reference evidence="1 2" key="1">
    <citation type="submission" date="2016-08" db="EMBL/GenBank/DDBJ databases">
        <authorList>
            <person name="Seilhamer J.J."/>
        </authorList>
    </citation>
    <scope>NUCLEOTIDE SEQUENCE [LARGE SCALE GENOMIC DNA]</scope>
    <source>
        <strain evidence="1 2">KH-18-2</strain>
    </source>
</reference>
<dbReference type="Proteomes" id="UP000237378">
    <property type="component" value="Unassembled WGS sequence"/>
</dbReference>
<evidence type="ECO:0008006" key="3">
    <source>
        <dbReference type="Google" id="ProtNLM"/>
    </source>
</evidence>
<gene>
    <name evidence="1" type="ORF">BGP82_25090</name>
</gene>
<dbReference type="AlphaFoldDB" id="A0A2S3WT27"/>
<protein>
    <recommendedName>
        <fullName evidence="3">DNA-binding protein</fullName>
    </recommendedName>
</protein>
<proteinExistence type="predicted"/>